<dbReference type="AlphaFoldDB" id="A0A5R8XXR6"/>
<dbReference type="PANTHER" id="PTHR37937:SF1">
    <property type="entry name" value="CONJUGATIVE TRANSFER: DNA TRANSPORT"/>
    <property type="match status" value="1"/>
</dbReference>
<dbReference type="InterPro" id="IPR051539">
    <property type="entry name" value="T4SS-coupling_protein"/>
</dbReference>
<keyword evidence="2" id="KW-1003">Cell membrane</keyword>
<feature type="transmembrane region" description="Helical" evidence="6">
    <location>
        <begin position="7"/>
        <end position="28"/>
    </location>
</feature>
<proteinExistence type="predicted"/>
<dbReference type="SUPFAM" id="SSF52540">
    <property type="entry name" value="P-loop containing nucleoside triphosphate hydrolases"/>
    <property type="match status" value="1"/>
</dbReference>
<comment type="subcellular location">
    <subcellularLocation>
        <location evidence="1">Cell membrane</location>
        <topology evidence="1">Multi-pass membrane protein</topology>
    </subcellularLocation>
</comment>
<evidence type="ECO:0000256" key="2">
    <source>
        <dbReference type="ARBA" id="ARBA00022475"/>
    </source>
</evidence>
<evidence type="ECO:0000313" key="9">
    <source>
        <dbReference type="Proteomes" id="UP000308901"/>
    </source>
</evidence>
<protein>
    <submittedName>
        <fullName evidence="8">DUF87 domain-containing protein</fullName>
    </submittedName>
</protein>
<gene>
    <name evidence="8" type="ORF">FDK22_13155</name>
</gene>
<reference evidence="8 9" key="1">
    <citation type="submission" date="2019-05" db="EMBL/GenBank/DDBJ databases">
        <title>Arcobacter sp. nov., isolated from sea sediment.</title>
        <authorList>
            <person name="Kim W."/>
        </authorList>
    </citation>
    <scope>NUCLEOTIDE SEQUENCE [LARGE SCALE GENOMIC DNA]</scope>
    <source>
        <strain evidence="8 9">CAU 1517</strain>
    </source>
</reference>
<dbReference type="GO" id="GO:0005886">
    <property type="term" value="C:plasma membrane"/>
    <property type="evidence" value="ECO:0007669"/>
    <property type="project" value="UniProtKB-SubCell"/>
</dbReference>
<dbReference type="OrthoDB" id="9766496at2"/>
<dbReference type="InterPro" id="IPR019476">
    <property type="entry name" value="T4SS_TraD_DNA-bd"/>
</dbReference>
<evidence type="ECO:0000259" key="7">
    <source>
        <dbReference type="Pfam" id="PF10412"/>
    </source>
</evidence>
<evidence type="ECO:0000256" key="3">
    <source>
        <dbReference type="ARBA" id="ARBA00022692"/>
    </source>
</evidence>
<name>A0A5R8XXR6_9BACT</name>
<dbReference type="EMBL" id="VANU01000006">
    <property type="protein sequence ID" value="TLP36212.1"/>
    <property type="molecule type" value="Genomic_DNA"/>
</dbReference>
<evidence type="ECO:0000256" key="4">
    <source>
        <dbReference type="ARBA" id="ARBA00022989"/>
    </source>
</evidence>
<accession>A0A5R8XXR6</accession>
<keyword evidence="9" id="KW-1185">Reference proteome</keyword>
<dbReference type="Gene3D" id="3.40.50.300">
    <property type="entry name" value="P-loop containing nucleotide triphosphate hydrolases"/>
    <property type="match status" value="2"/>
</dbReference>
<evidence type="ECO:0000256" key="6">
    <source>
        <dbReference type="SAM" id="Phobius"/>
    </source>
</evidence>
<dbReference type="PANTHER" id="PTHR37937">
    <property type="entry name" value="CONJUGATIVE TRANSFER: DNA TRANSPORT"/>
    <property type="match status" value="1"/>
</dbReference>
<keyword evidence="5 6" id="KW-0472">Membrane</keyword>
<organism evidence="8 9">
    <name type="scientific">Arcobacter arenosus</name>
    <dbReference type="NCBI Taxonomy" id="2576037"/>
    <lineage>
        <taxon>Bacteria</taxon>
        <taxon>Pseudomonadati</taxon>
        <taxon>Campylobacterota</taxon>
        <taxon>Epsilonproteobacteria</taxon>
        <taxon>Campylobacterales</taxon>
        <taxon>Arcobacteraceae</taxon>
        <taxon>Arcobacter</taxon>
    </lineage>
</organism>
<feature type="domain" description="Type IV secretion system coupling protein TraD DNA-binding" evidence="7">
    <location>
        <begin position="138"/>
        <end position="441"/>
    </location>
</feature>
<sequence>MRNNSFYLLLITLIFNKYLIENIFLIYYREDRNLFIFFYLLLFIIEYIFYIYYIFEYKKVNDRVYFFRSWMMGSYSNFFSQTEGNKWTSSKIVKERLKYGDLYINNFKFDDDVINKFYFFSLRKKFENFKCKINTKDLTKSTIVFGQMGSGKSEFLYSLLKQNTMNRYLIFDSKGDFTQKFYSSKRDIILNPYDSRSSIWNPFEEAELNPYIVEIFFTNLLNSIAGDKKDFFSASTKERYMDIFYEVLYKKSELNAKQKLSIYVKELKRYFSEVSKSNSKSENDVISTMKLLFEFIEYMDFKVQNGCKTFTISNFIITNNSKLFLLARDDLKSKLNPFFTAFIAIFASILLSRPDNKANLTGLFLDEYLTFAKNLDEETLEGLHTRIRSKGGCLITAIQYFPKAKYEELTQKILNSSNYLFLFQGIDTYTLDIINKTVGKVRYKKDSLKKNNKSFYNNESFNTEETNLLNTTMFHSLAEKFEHITYIPSKKLLYKGYTNEIKSVKRNLAFVFDKKSLSRFYREYKDKN</sequence>
<keyword evidence="3 6" id="KW-0812">Transmembrane</keyword>
<dbReference type="Pfam" id="PF10412">
    <property type="entry name" value="TrwB_AAD_bind"/>
    <property type="match status" value="1"/>
</dbReference>
<evidence type="ECO:0000256" key="1">
    <source>
        <dbReference type="ARBA" id="ARBA00004651"/>
    </source>
</evidence>
<feature type="transmembrane region" description="Helical" evidence="6">
    <location>
        <begin position="34"/>
        <end position="55"/>
    </location>
</feature>
<evidence type="ECO:0000256" key="5">
    <source>
        <dbReference type="ARBA" id="ARBA00023136"/>
    </source>
</evidence>
<dbReference type="Proteomes" id="UP000308901">
    <property type="component" value="Unassembled WGS sequence"/>
</dbReference>
<dbReference type="InterPro" id="IPR027417">
    <property type="entry name" value="P-loop_NTPase"/>
</dbReference>
<keyword evidence="4 6" id="KW-1133">Transmembrane helix</keyword>
<dbReference type="CDD" id="cd01127">
    <property type="entry name" value="TrwB_TraG_TraD_VirD4"/>
    <property type="match status" value="1"/>
</dbReference>
<evidence type="ECO:0000313" key="8">
    <source>
        <dbReference type="EMBL" id="TLP36212.1"/>
    </source>
</evidence>
<comment type="caution">
    <text evidence="8">The sequence shown here is derived from an EMBL/GenBank/DDBJ whole genome shotgun (WGS) entry which is preliminary data.</text>
</comment>